<reference evidence="3" key="2">
    <citation type="submission" date="2020-05" db="EMBL/GenBank/DDBJ databases">
        <title>Complete genome sequence of Bradyrhizobium diazoefficiens XF8 isolated from soybean nodule.</title>
        <authorList>
            <person name="Noda R."/>
            <person name="Kakizaki K."/>
            <person name="Minamisawa K."/>
        </authorList>
    </citation>
    <scope>NUCLEOTIDE SEQUENCE</scope>
    <source>
        <strain evidence="3">XF8</strain>
    </source>
</reference>
<evidence type="ECO:0000313" key="3">
    <source>
        <dbReference type="EMBL" id="BCE71250.1"/>
    </source>
</evidence>
<reference evidence="4" key="3">
    <citation type="submission" date="2020-05" db="EMBL/GenBank/DDBJ databases">
        <title>Complete genome sequence of Bradyrhizobium diazoefficiens XF9 isolated from soybean nodule.</title>
        <authorList>
            <person name="Noda R."/>
            <person name="Kakizaki K."/>
            <person name="Minamisawa K."/>
        </authorList>
    </citation>
    <scope>NUCLEOTIDE SEQUENCE</scope>
    <source>
        <strain evidence="4">XF9</strain>
    </source>
</reference>
<organism evidence="2">
    <name type="scientific">Bradyrhizobium diazoefficiens</name>
    <dbReference type="NCBI Taxonomy" id="1355477"/>
    <lineage>
        <taxon>Bacteria</taxon>
        <taxon>Pseudomonadati</taxon>
        <taxon>Pseudomonadota</taxon>
        <taxon>Alphaproteobacteria</taxon>
        <taxon>Hyphomicrobiales</taxon>
        <taxon>Nitrobacteraceae</taxon>
        <taxon>Bradyrhizobium</taxon>
    </lineage>
</organism>
<dbReference type="EMBL" id="AP023097">
    <property type="protein sequence ID" value="BCE71250.1"/>
    <property type="molecule type" value="Genomic_DNA"/>
</dbReference>
<dbReference type="AlphaFoldDB" id="A0A809XKY0"/>
<dbReference type="InterPro" id="IPR046668">
    <property type="entry name" value="DUF6538"/>
</dbReference>
<reference evidence="2" key="1">
    <citation type="submission" date="2020-05" db="EMBL/GenBank/DDBJ databases">
        <title>Complete genome sequence of Bradyrhizobium diazoefficiens XF2 isolated from soybean nodule.</title>
        <authorList>
            <person name="Noda R."/>
            <person name="Kakizaki K."/>
            <person name="Minamisawa K."/>
        </authorList>
    </citation>
    <scope>NUCLEOTIDE SEQUENCE</scope>
    <source>
        <strain evidence="2">XF2</strain>
    </source>
</reference>
<dbReference type="RefSeq" id="WP_162603445.1">
    <property type="nucleotide sequence ID" value="NZ_CP029603.2"/>
</dbReference>
<evidence type="ECO:0000313" key="2">
    <source>
        <dbReference type="EMBL" id="BCE27563.1"/>
    </source>
</evidence>
<proteinExistence type="predicted"/>
<name>A0A809XKY0_9BRAD</name>
<sequence>MPLAMSRPWKHPKSGIYQLRKAVPEDLRKLVGKREEKLSLDTRDPVEAKVRFAKALAELEARWANLRAGPKPLTEREALQLAAGSYDRWLEQFRDNPSQQTSWDIAAGDLLFGTPLTREERNASHERVLNGSPEFPRDKIFRMEQACLESADGYLKAHGIFEDWQNRRTMARAIGAAIQRASLLLAIFSIANIR</sequence>
<dbReference type="EMBL" id="AP023092">
    <property type="protein sequence ID" value="BCE27563.1"/>
    <property type="molecule type" value="Genomic_DNA"/>
</dbReference>
<dbReference type="EMBL" id="AP023098">
    <property type="protein sequence ID" value="BCE79932.1"/>
    <property type="molecule type" value="Genomic_DNA"/>
</dbReference>
<accession>A0A809XKY0</accession>
<protein>
    <recommendedName>
        <fullName evidence="1">DUF6538 domain-containing protein</fullName>
    </recommendedName>
</protein>
<evidence type="ECO:0000259" key="1">
    <source>
        <dbReference type="Pfam" id="PF20172"/>
    </source>
</evidence>
<dbReference type="Pfam" id="PF20172">
    <property type="entry name" value="DUF6538"/>
    <property type="match status" value="1"/>
</dbReference>
<gene>
    <name evidence="2" type="ORF">XF2B_13320</name>
    <name evidence="3" type="ORF">XF8B_13610</name>
    <name evidence="4" type="ORF">XF9B_13530</name>
</gene>
<feature type="domain" description="DUF6538" evidence="1">
    <location>
        <begin position="13"/>
        <end position="67"/>
    </location>
</feature>
<evidence type="ECO:0000313" key="4">
    <source>
        <dbReference type="EMBL" id="BCE79932.1"/>
    </source>
</evidence>